<feature type="compositionally biased region" description="Basic residues" evidence="2">
    <location>
        <begin position="281"/>
        <end position="292"/>
    </location>
</feature>
<reference evidence="3" key="1">
    <citation type="journal article" date="2007" name="Nature">
        <title>Genome of the marsupial Monodelphis domestica reveals innovation in non-coding sequences.</title>
        <authorList>
            <person name="Mikkelsen T.S."/>
            <person name="Wakefield M.J."/>
            <person name="Aken B."/>
            <person name="Amemiya C.T."/>
            <person name="Chang J.L."/>
            <person name="Duke S."/>
            <person name="Garber M."/>
            <person name="Gentles A.J."/>
            <person name="Goodstadt L."/>
            <person name="Heger A."/>
            <person name="Jurka J."/>
            <person name="Kamal M."/>
            <person name="Mauceli E."/>
            <person name="Searle S.M."/>
            <person name="Sharpe T."/>
            <person name="Baker M.L."/>
            <person name="Batzer M.A."/>
            <person name="Benos P.V."/>
            <person name="Belov K."/>
            <person name="Clamp M."/>
            <person name="Cook A."/>
            <person name="Cuff J."/>
            <person name="Das R."/>
            <person name="Davidow L."/>
            <person name="Deakin J.E."/>
            <person name="Fazzari M.J."/>
            <person name="Glass J.L."/>
            <person name="Grabherr M."/>
            <person name="Greally J.M."/>
            <person name="Gu W."/>
            <person name="Hore T.A."/>
            <person name="Huttley G.A."/>
            <person name="Kleber M."/>
            <person name="Jirtle R.L."/>
            <person name="Koina E."/>
            <person name="Lee J.T."/>
            <person name="Mahony S."/>
            <person name="Marra M.A."/>
            <person name="Miller R.D."/>
            <person name="Nicholls R.D."/>
            <person name="Oda M."/>
            <person name="Papenfuss A.T."/>
            <person name="Parra Z.E."/>
            <person name="Pollock D.D."/>
            <person name="Ray D.A."/>
            <person name="Schein J.E."/>
            <person name="Speed T.P."/>
            <person name="Thompson K."/>
            <person name="VandeBerg J.L."/>
            <person name="Wade C.M."/>
            <person name="Walker J.A."/>
            <person name="Waters P.D."/>
            <person name="Webber C."/>
            <person name="Weidman J.R."/>
            <person name="Xie X."/>
            <person name="Zody M.C."/>
            <person name="Baldwin J."/>
            <person name="Abdouelleil A."/>
            <person name="Abdulkadir J."/>
            <person name="Abebe A."/>
            <person name="Abera B."/>
            <person name="Abreu J."/>
            <person name="Acer S.C."/>
            <person name="Aftuck L."/>
            <person name="Alexander A."/>
            <person name="An P."/>
            <person name="Anderson E."/>
            <person name="Anderson S."/>
            <person name="Arachi H."/>
            <person name="Azer M."/>
            <person name="Bachantsang P."/>
            <person name="Barry A."/>
            <person name="Bayul T."/>
            <person name="Berlin A."/>
            <person name="Bessette D."/>
            <person name="Bloom T."/>
            <person name="Bloom T."/>
            <person name="Boguslavskiy L."/>
            <person name="Bonnet C."/>
            <person name="Boukhgalter B."/>
            <person name="Bourzgui I."/>
            <person name="Brown A."/>
            <person name="Cahill P."/>
            <person name="Channer S."/>
            <person name="Cheshatsang Y."/>
            <person name="Chuda L."/>
            <person name="Citroen M."/>
            <person name="Collymore A."/>
            <person name="Cooke P."/>
            <person name="Costello M."/>
            <person name="D'Aco K."/>
            <person name="Daza R."/>
            <person name="De Haan G."/>
            <person name="DeGray S."/>
            <person name="DeMaso C."/>
            <person name="Dhargay N."/>
            <person name="Dooley K."/>
            <person name="Dooley E."/>
            <person name="Doricent M."/>
            <person name="Dorje P."/>
            <person name="Dorjee K."/>
            <person name="Dupes A."/>
            <person name="Elong R."/>
            <person name="Falk J."/>
            <person name="Farina A."/>
            <person name="Faro S."/>
            <person name="Ferguson D."/>
            <person name="Fisher S."/>
            <person name="Foley C.D."/>
            <person name="Franke A."/>
            <person name="Friedrich D."/>
            <person name="Gadbois L."/>
            <person name="Gearin G."/>
            <person name="Gearin C.R."/>
            <person name="Giannoukos G."/>
            <person name="Goode T."/>
            <person name="Graham J."/>
            <person name="Grandbois E."/>
            <person name="Grewal S."/>
            <person name="Gyaltsen K."/>
            <person name="Hafez N."/>
            <person name="Hagos B."/>
            <person name="Hall J."/>
            <person name="Henson C."/>
            <person name="Hollinger A."/>
            <person name="Honan T."/>
            <person name="Huard M.D."/>
            <person name="Hughes L."/>
            <person name="Hurhula B."/>
            <person name="Husby M.E."/>
            <person name="Kamat A."/>
            <person name="Kanga B."/>
            <person name="Kashin S."/>
            <person name="Khazanovich D."/>
            <person name="Kisner P."/>
            <person name="Lance K."/>
            <person name="Lara M."/>
            <person name="Lee W."/>
            <person name="Lennon N."/>
            <person name="Letendre F."/>
            <person name="LeVine R."/>
            <person name="Lipovsky A."/>
            <person name="Liu X."/>
            <person name="Liu J."/>
            <person name="Liu S."/>
            <person name="Lokyitsang T."/>
            <person name="Lokyitsang Y."/>
            <person name="Lubonja R."/>
            <person name="Lui A."/>
            <person name="MacDonald P."/>
            <person name="Magnisalis V."/>
            <person name="Maru K."/>
            <person name="Matthews C."/>
            <person name="McCusker W."/>
            <person name="McDonough S."/>
            <person name="Mehta T."/>
            <person name="Meldrim J."/>
            <person name="Meneus L."/>
            <person name="Mihai O."/>
            <person name="Mihalev A."/>
            <person name="Mihova T."/>
            <person name="Mittelman R."/>
            <person name="Mlenga V."/>
            <person name="Montmayeur A."/>
            <person name="Mulrain L."/>
            <person name="Navidi A."/>
            <person name="Naylor J."/>
            <person name="Negash T."/>
            <person name="Nguyen T."/>
            <person name="Nguyen N."/>
            <person name="Nicol R."/>
            <person name="Norbu C."/>
            <person name="Norbu N."/>
            <person name="Novod N."/>
            <person name="O'Neill B."/>
            <person name="Osman S."/>
            <person name="Markiewicz E."/>
            <person name="Oyono O.L."/>
            <person name="Patti C."/>
            <person name="Phunkhang P."/>
            <person name="Pierre F."/>
            <person name="Priest M."/>
            <person name="Raghuraman S."/>
            <person name="Rege F."/>
            <person name="Reyes R."/>
            <person name="Rise C."/>
            <person name="Rogov P."/>
            <person name="Ross K."/>
            <person name="Ryan E."/>
            <person name="Settipalli S."/>
            <person name="Shea T."/>
            <person name="Sherpa N."/>
            <person name="Shi L."/>
            <person name="Shih D."/>
            <person name="Sparrow T."/>
            <person name="Spaulding J."/>
            <person name="Stalker J."/>
            <person name="Stange-Thomann N."/>
            <person name="Stavropoulos S."/>
            <person name="Stone C."/>
            <person name="Strader C."/>
            <person name="Tesfaye S."/>
            <person name="Thomson T."/>
            <person name="Thoulutsang Y."/>
            <person name="Thoulutsang D."/>
            <person name="Topham K."/>
            <person name="Topping I."/>
            <person name="Tsamla T."/>
            <person name="Vassiliev H."/>
            <person name="Vo A."/>
            <person name="Wangchuk T."/>
            <person name="Wangdi T."/>
            <person name="Weiand M."/>
            <person name="Wilkinson J."/>
            <person name="Wilson A."/>
            <person name="Yadav S."/>
            <person name="Young G."/>
            <person name="Yu Q."/>
            <person name="Zembek L."/>
            <person name="Zhong D."/>
            <person name="Zimmer A."/>
            <person name="Zwirko Z."/>
            <person name="Jaffe D.B."/>
            <person name="Alvarez P."/>
            <person name="Brockman W."/>
            <person name="Butler J."/>
            <person name="Chin C."/>
            <person name="Gnerre S."/>
            <person name="MacCallum I."/>
            <person name="Graves J.A."/>
            <person name="Ponting C.P."/>
            <person name="Breen M."/>
            <person name="Samollow P.B."/>
            <person name="Lander E.S."/>
            <person name="Lindblad-Toh K."/>
        </authorList>
    </citation>
    <scope>NUCLEOTIDE SEQUENCE [LARGE SCALE GENOMIC DNA]</scope>
</reference>
<sequence length="439" mass="49205">MVSEFCPGIWDQNAASTPSFGEIHFSPDPAQPSVGATAAPPARFQAEGGRTVPSRSSLSFPSGLGLALLPSSSDGAESRNLKTLLMEKNPIKSLPVELGNLMSLKALNLRNCPLEFPPQDVVQKGLVAILAFLRTWALKHVVDAGPLYQEIVPMKRANSFKESSKGKRSSPERPASTKEALPLWRPRPEAPKGREYSFPPVEKLNLADVGEPSMDFSEDWANEEEMKQFWKLRQEIVANEKAEILANQLLPVQFPLELGEALPNRRGKERPQKPRSNFRIPLKRPHNPRKKISSFKNMFPEIPSYETAIQTRKDEDRRVAALKELKEKQALIEQRKRDKKMLQKWREQAAAMKKEKEALMTVQPPPMDLVLMNAPFATDPLAEKKELDSLKKKQLNQWKLRPEKDELRLVLGGLCPLPDGRVTGSAMIRHLLCAGLGTG</sequence>
<feature type="coiled-coil region" evidence="1">
    <location>
        <begin position="328"/>
        <end position="362"/>
    </location>
</feature>
<feature type="compositionally biased region" description="Basic and acidic residues" evidence="2">
    <location>
        <begin position="186"/>
        <end position="195"/>
    </location>
</feature>
<dbReference type="Ensembl" id="ENSMODT00000042281.2">
    <property type="protein sequence ID" value="ENSMODP00000039171.2"/>
    <property type="gene ID" value="ENSMODG00000028100.2"/>
</dbReference>
<evidence type="ECO:0000256" key="1">
    <source>
        <dbReference type="SAM" id="Coils"/>
    </source>
</evidence>
<dbReference type="GeneTree" id="ENSGT00390000007203"/>
<keyword evidence="4" id="KW-1185">Reference proteome</keyword>
<feature type="region of interest" description="Disordered" evidence="2">
    <location>
        <begin position="264"/>
        <end position="292"/>
    </location>
</feature>
<feature type="region of interest" description="Disordered" evidence="2">
    <location>
        <begin position="159"/>
        <end position="197"/>
    </location>
</feature>
<keyword evidence="1" id="KW-0175">Coiled coil</keyword>
<reference evidence="3" key="3">
    <citation type="submission" date="2025-09" db="UniProtKB">
        <authorList>
            <consortium name="Ensembl"/>
        </authorList>
    </citation>
    <scope>IDENTIFICATION</scope>
</reference>
<evidence type="ECO:0008006" key="5">
    <source>
        <dbReference type="Google" id="ProtNLM"/>
    </source>
</evidence>
<evidence type="ECO:0000313" key="3">
    <source>
        <dbReference type="Ensembl" id="ENSMODP00000039171.2"/>
    </source>
</evidence>
<dbReference type="Proteomes" id="UP000002280">
    <property type="component" value="Unplaced"/>
</dbReference>
<feature type="compositionally biased region" description="Basic and acidic residues" evidence="2">
    <location>
        <begin position="162"/>
        <end position="171"/>
    </location>
</feature>
<name>K7E070_MONDO</name>
<dbReference type="SUPFAM" id="SSF52058">
    <property type="entry name" value="L domain-like"/>
    <property type="match status" value="1"/>
</dbReference>
<dbReference type="eggNOG" id="KOG0620">
    <property type="taxonomic scope" value="Eukaryota"/>
</dbReference>
<proteinExistence type="predicted"/>
<reference evidence="3" key="2">
    <citation type="submission" date="2025-08" db="UniProtKB">
        <authorList>
            <consortium name="Ensembl"/>
        </authorList>
    </citation>
    <scope>IDENTIFICATION</scope>
</reference>
<dbReference type="Gene3D" id="3.80.10.10">
    <property type="entry name" value="Ribonuclease Inhibitor"/>
    <property type="match status" value="1"/>
</dbReference>
<organism evidence="3 4">
    <name type="scientific">Monodelphis domestica</name>
    <name type="common">Gray short-tailed opossum</name>
    <dbReference type="NCBI Taxonomy" id="13616"/>
    <lineage>
        <taxon>Eukaryota</taxon>
        <taxon>Metazoa</taxon>
        <taxon>Chordata</taxon>
        <taxon>Craniata</taxon>
        <taxon>Vertebrata</taxon>
        <taxon>Euteleostomi</taxon>
        <taxon>Mammalia</taxon>
        <taxon>Metatheria</taxon>
        <taxon>Didelphimorphia</taxon>
        <taxon>Didelphidae</taxon>
        <taxon>Monodelphis</taxon>
    </lineage>
</organism>
<evidence type="ECO:0000256" key="2">
    <source>
        <dbReference type="SAM" id="MobiDB-lite"/>
    </source>
</evidence>
<dbReference type="InterPro" id="IPR032675">
    <property type="entry name" value="LRR_dom_sf"/>
</dbReference>
<protein>
    <recommendedName>
        <fullName evidence="5">Leucine rich repeat containing 27</fullName>
    </recommendedName>
</protein>
<dbReference type="STRING" id="13616.ENSMODP00000039171"/>
<dbReference type="InParanoid" id="K7E070"/>
<evidence type="ECO:0000313" key="4">
    <source>
        <dbReference type="Proteomes" id="UP000002280"/>
    </source>
</evidence>
<accession>K7E070</accession>
<dbReference type="Bgee" id="ENSMODG00000028100">
    <property type="expression patterns" value="Expressed in spermatocyte and 16 other cell types or tissues"/>
</dbReference>
<dbReference type="OMA" id="MKRANSF"/>
<dbReference type="AlphaFoldDB" id="K7E070"/>